<gene>
    <name evidence="7" type="ORF">RHIZ70_2650</name>
</gene>
<dbReference type="Gene3D" id="3.40.50.970">
    <property type="match status" value="2"/>
</dbReference>
<dbReference type="CDD" id="cd07035">
    <property type="entry name" value="TPP_PYR_POX_like"/>
    <property type="match status" value="1"/>
</dbReference>
<dbReference type="InterPro" id="IPR029061">
    <property type="entry name" value="THDP-binding"/>
</dbReference>
<dbReference type="Pfam" id="PF00205">
    <property type="entry name" value="TPP_enzyme_M"/>
    <property type="match status" value="1"/>
</dbReference>
<dbReference type="GO" id="GO:0009099">
    <property type="term" value="P:L-valine biosynthetic process"/>
    <property type="evidence" value="ECO:0007669"/>
    <property type="project" value="TreeGrafter"/>
</dbReference>
<organism evidence="7 8">
    <name type="scientific">Ciceribacter selenitireducens ATCC BAA-1503</name>
    <dbReference type="NCBI Taxonomy" id="1336235"/>
    <lineage>
        <taxon>Bacteria</taxon>
        <taxon>Pseudomonadati</taxon>
        <taxon>Pseudomonadota</taxon>
        <taxon>Alphaproteobacteria</taxon>
        <taxon>Hyphomicrobiales</taxon>
        <taxon>Rhizobiaceae</taxon>
        <taxon>Ciceribacter</taxon>
    </lineage>
</organism>
<dbReference type="InterPro" id="IPR011766">
    <property type="entry name" value="TPP_enzyme_TPP-bd"/>
</dbReference>
<dbReference type="Pfam" id="PF02775">
    <property type="entry name" value="TPP_enzyme_C"/>
    <property type="match status" value="1"/>
</dbReference>
<dbReference type="SUPFAM" id="SSF52467">
    <property type="entry name" value="DHS-like NAD/FAD-binding domain"/>
    <property type="match status" value="1"/>
</dbReference>
<evidence type="ECO:0000259" key="4">
    <source>
        <dbReference type="Pfam" id="PF00205"/>
    </source>
</evidence>
<sequence length="571" mass="60748">MDARNAKSGEVSAGSVIFSRLKTLGVDYVFANSGTDFPPIIEGLAEAAASGIALPQAITIPHEHAALGMAHGYYFLTGRAQAVMLHTNVGLANGAIGALNAATDHVPMVLMSGRTPTVERGRFGARTVPIGWGQEMRDQTALVREAVKWDYELRFPEQIAEILDRGHAIANSTPKGPVYISLPREVLSEQIDAGGIAEAPLMAPAVAEASAAAIDMAADWLLSARNPVIFVQRGAGDDAGFAALSALAMEFAIPVVHYWATQIGIPTDHAMFAGGNPEPWLSEADVILVIDALAPWAPDLQNPRDDAKVIQLGPNPLFSRFPVRNFRSDLSIASETSMGIVALLSALRARRDPDPEGRAARRATVEGRTSGLRHQVIASAEGETGPVMSKAHVSLELSKAIAGRQATVLSELGCPLAPMTLDHAQAWYQEPHSGGLGWSLPCAMGMKLAKPERLIIATLGDGSYMFANPVACHQIMEAYDIPVLILVLNNAEWGAVRQSVTMLYPDGYAAKANQMPLTGLSPSPDFTKVAEASNAWARKVTERGDLAAALQAAITEVMDNKRTALLDIRVA</sequence>
<dbReference type="GO" id="GO:0050660">
    <property type="term" value="F:flavin adenine dinucleotide binding"/>
    <property type="evidence" value="ECO:0007669"/>
    <property type="project" value="TreeGrafter"/>
</dbReference>
<dbReference type="Pfam" id="PF02776">
    <property type="entry name" value="TPP_enzyme_N"/>
    <property type="match status" value="1"/>
</dbReference>
<dbReference type="EMBL" id="UEYP01000003">
    <property type="protein sequence ID" value="SSC66942.1"/>
    <property type="molecule type" value="Genomic_DNA"/>
</dbReference>
<dbReference type="NCBIfam" id="NF006203">
    <property type="entry name" value="PRK08327.1"/>
    <property type="match status" value="1"/>
</dbReference>
<dbReference type="InterPro" id="IPR012000">
    <property type="entry name" value="Thiamin_PyroP_enz_cen_dom"/>
</dbReference>
<evidence type="ECO:0000259" key="5">
    <source>
        <dbReference type="Pfam" id="PF02775"/>
    </source>
</evidence>
<dbReference type="InterPro" id="IPR012001">
    <property type="entry name" value="Thiamin_PyroP_enz_TPP-bd_dom"/>
</dbReference>
<dbReference type="Gene3D" id="3.40.50.1220">
    <property type="entry name" value="TPP-binding domain"/>
    <property type="match status" value="1"/>
</dbReference>
<dbReference type="InterPro" id="IPR029035">
    <property type="entry name" value="DHS-like_NAD/FAD-binding_dom"/>
</dbReference>
<dbReference type="InterPro" id="IPR045229">
    <property type="entry name" value="TPP_enz"/>
</dbReference>
<evidence type="ECO:0000256" key="3">
    <source>
        <dbReference type="RuleBase" id="RU362132"/>
    </source>
</evidence>
<evidence type="ECO:0000259" key="6">
    <source>
        <dbReference type="Pfam" id="PF02776"/>
    </source>
</evidence>
<name>A0A376AGJ3_9HYPH</name>
<keyword evidence="2 3" id="KW-0786">Thiamine pyrophosphate</keyword>
<evidence type="ECO:0000313" key="7">
    <source>
        <dbReference type="EMBL" id="SSC66942.1"/>
    </source>
</evidence>
<evidence type="ECO:0000256" key="1">
    <source>
        <dbReference type="ARBA" id="ARBA00007812"/>
    </source>
</evidence>
<protein>
    <recommendedName>
        <fullName evidence="9">Thiamine pyrophosphate enzyme N-terminal TPP-binding domain-containing protein</fullName>
    </recommendedName>
</protein>
<dbReference type="SUPFAM" id="SSF52518">
    <property type="entry name" value="Thiamin diphosphate-binding fold (THDP-binding)"/>
    <property type="match status" value="2"/>
</dbReference>
<dbReference type="Proteomes" id="UP000254764">
    <property type="component" value="Unassembled WGS sequence"/>
</dbReference>
<reference evidence="8" key="1">
    <citation type="submission" date="2018-07" db="EMBL/GenBank/DDBJ databases">
        <authorList>
            <person name="Peiro R."/>
            <person name="Begona"/>
            <person name="Cbmso G."/>
            <person name="Lopez M."/>
            <person name="Gonzalez S."/>
        </authorList>
    </citation>
    <scope>NUCLEOTIDE SEQUENCE [LARGE SCALE GENOMIC DNA]</scope>
</reference>
<dbReference type="PANTHER" id="PTHR18968">
    <property type="entry name" value="THIAMINE PYROPHOSPHATE ENZYMES"/>
    <property type="match status" value="1"/>
</dbReference>
<accession>A0A376AGJ3</accession>
<feature type="domain" description="Thiamine pyrophosphate enzyme N-terminal TPP-binding" evidence="6">
    <location>
        <begin position="13"/>
        <end position="140"/>
    </location>
</feature>
<evidence type="ECO:0000313" key="8">
    <source>
        <dbReference type="Proteomes" id="UP000254764"/>
    </source>
</evidence>
<dbReference type="GO" id="GO:0005948">
    <property type="term" value="C:acetolactate synthase complex"/>
    <property type="evidence" value="ECO:0007669"/>
    <property type="project" value="TreeGrafter"/>
</dbReference>
<comment type="similarity">
    <text evidence="1 3">Belongs to the TPP enzyme family.</text>
</comment>
<dbReference type="RefSeq" id="WP_115669643.1">
    <property type="nucleotide sequence ID" value="NZ_UEYP01000003.1"/>
</dbReference>
<dbReference type="CDD" id="cd02002">
    <property type="entry name" value="TPP_BFDC"/>
    <property type="match status" value="1"/>
</dbReference>
<dbReference type="GO" id="GO:0030976">
    <property type="term" value="F:thiamine pyrophosphate binding"/>
    <property type="evidence" value="ECO:0007669"/>
    <property type="project" value="InterPro"/>
</dbReference>
<dbReference type="OrthoDB" id="7534569at2"/>
<dbReference type="PANTHER" id="PTHR18968:SF13">
    <property type="entry name" value="ACETOLACTATE SYNTHASE CATALYTIC SUBUNIT, MITOCHONDRIAL"/>
    <property type="match status" value="1"/>
</dbReference>
<feature type="domain" description="Thiamine pyrophosphate enzyme central" evidence="4">
    <location>
        <begin position="214"/>
        <end position="316"/>
    </location>
</feature>
<proteinExistence type="inferred from homology"/>
<feature type="domain" description="Thiamine pyrophosphate enzyme TPP-binding" evidence="5">
    <location>
        <begin position="423"/>
        <end position="568"/>
    </location>
</feature>
<evidence type="ECO:0000256" key="2">
    <source>
        <dbReference type="ARBA" id="ARBA00023052"/>
    </source>
</evidence>
<dbReference type="AlphaFoldDB" id="A0A376AGJ3"/>
<dbReference type="GO" id="GO:0003984">
    <property type="term" value="F:acetolactate synthase activity"/>
    <property type="evidence" value="ECO:0007669"/>
    <property type="project" value="TreeGrafter"/>
</dbReference>
<dbReference type="GO" id="GO:0009097">
    <property type="term" value="P:isoleucine biosynthetic process"/>
    <property type="evidence" value="ECO:0007669"/>
    <property type="project" value="TreeGrafter"/>
</dbReference>
<dbReference type="GO" id="GO:0000287">
    <property type="term" value="F:magnesium ion binding"/>
    <property type="evidence" value="ECO:0007669"/>
    <property type="project" value="InterPro"/>
</dbReference>
<evidence type="ECO:0008006" key="9">
    <source>
        <dbReference type="Google" id="ProtNLM"/>
    </source>
</evidence>
<keyword evidence="8" id="KW-1185">Reference proteome</keyword>